<evidence type="ECO:0000313" key="2">
    <source>
        <dbReference type="Proteomes" id="UP000199662"/>
    </source>
</evidence>
<dbReference type="PANTHER" id="PTHR38451">
    <property type="entry name" value="TRNA (ADENINE(22)-N(1))-METHYLTRANSFERASE"/>
    <property type="match status" value="1"/>
</dbReference>
<gene>
    <name evidence="1" type="ORF">SAMN05660742_1127</name>
</gene>
<dbReference type="InterPro" id="IPR006901">
    <property type="entry name" value="TrmK"/>
</dbReference>
<keyword evidence="2" id="KW-1185">Reference proteome</keyword>
<dbReference type="STRING" id="84035.SAMN05660742_1127"/>
<evidence type="ECO:0000313" key="1">
    <source>
        <dbReference type="EMBL" id="SEJ62013.1"/>
    </source>
</evidence>
<sequence length="229" mass="25194">MNLGPRLLSVAKFVPKGSVVADIGTDHAYLPISLVENKIVDKAFACDIHAGPYQVAQKTILAAGVSSQIDVRFGDGITVLSPGEVDVLTIAGMGGALMVDILSKCPRVTADLKGVVLQPMNGAALLRSWLYQNGWKIDEEDLVFDEGRLYEVMHAVHGHTAMPEDILMEIGPMLWQSHHTLLRQHIENLLFQSKRVLTGMASSEQAKQSEKYSFVLEKIKELEARMQCL</sequence>
<reference evidence="1 2" key="1">
    <citation type="submission" date="2016-10" db="EMBL/GenBank/DDBJ databases">
        <authorList>
            <person name="de Groot N.N."/>
        </authorList>
    </citation>
    <scope>NUCLEOTIDE SEQUENCE [LARGE SCALE GENOMIC DNA]</scope>
    <source>
        <strain evidence="1 2">DSM 2179</strain>
    </source>
</reference>
<organism evidence="1 2">
    <name type="scientific">Propionispira arboris</name>
    <dbReference type="NCBI Taxonomy" id="84035"/>
    <lineage>
        <taxon>Bacteria</taxon>
        <taxon>Bacillati</taxon>
        <taxon>Bacillota</taxon>
        <taxon>Negativicutes</taxon>
        <taxon>Selenomonadales</taxon>
        <taxon>Selenomonadaceae</taxon>
        <taxon>Propionispira</taxon>
    </lineage>
</organism>
<dbReference type="Gene3D" id="3.40.50.150">
    <property type="entry name" value="Vaccinia Virus protein VP39"/>
    <property type="match status" value="1"/>
</dbReference>
<dbReference type="Pfam" id="PF12847">
    <property type="entry name" value="Methyltransf_18"/>
    <property type="match status" value="1"/>
</dbReference>
<dbReference type="AlphaFoldDB" id="A0A1H7A8M5"/>
<keyword evidence="1" id="KW-0489">Methyltransferase</keyword>
<accession>A0A1H7A8M5</accession>
<protein>
    <submittedName>
        <fullName evidence="1">tRNA (Adenine22-N1)-methyltransferase</fullName>
    </submittedName>
</protein>
<proteinExistence type="predicted"/>
<keyword evidence="1" id="KW-0808">Transferase</keyword>
<dbReference type="PANTHER" id="PTHR38451:SF1">
    <property type="entry name" value="TRNA (ADENINE(22)-N(1))-METHYLTRANSFERASE"/>
    <property type="match status" value="1"/>
</dbReference>
<dbReference type="Proteomes" id="UP000199662">
    <property type="component" value="Unassembled WGS sequence"/>
</dbReference>
<dbReference type="GO" id="GO:0160105">
    <property type="term" value="F:tRNA (adenine(22)-N1)-methyltransferase activity"/>
    <property type="evidence" value="ECO:0007669"/>
    <property type="project" value="InterPro"/>
</dbReference>
<dbReference type="PIRSF" id="PIRSF018637">
    <property type="entry name" value="TrmK"/>
    <property type="match status" value="1"/>
</dbReference>
<name>A0A1H7A8M5_9FIRM</name>
<dbReference type="SUPFAM" id="SSF53335">
    <property type="entry name" value="S-adenosyl-L-methionine-dependent methyltransferases"/>
    <property type="match status" value="1"/>
</dbReference>
<dbReference type="EMBL" id="FNZK01000012">
    <property type="protein sequence ID" value="SEJ62013.1"/>
    <property type="molecule type" value="Genomic_DNA"/>
</dbReference>
<dbReference type="GO" id="GO:0032259">
    <property type="term" value="P:methylation"/>
    <property type="evidence" value="ECO:0007669"/>
    <property type="project" value="UniProtKB-KW"/>
</dbReference>
<dbReference type="RefSeq" id="WP_091832079.1">
    <property type="nucleotide sequence ID" value="NZ_FNZK01000012.1"/>
</dbReference>
<dbReference type="InterPro" id="IPR029063">
    <property type="entry name" value="SAM-dependent_MTases_sf"/>
</dbReference>